<proteinExistence type="predicted"/>
<keyword evidence="2" id="KW-0479">Metal-binding</keyword>
<evidence type="ECO:0000256" key="3">
    <source>
        <dbReference type="ARBA" id="ARBA00022737"/>
    </source>
</evidence>
<dbReference type="InterPro" id="IPR000210">
    <property type="entry name" value="BTB/POZ_dom"/>
</dbReference>
<dbReference type="SMART" id="SM00355">
    <property type="entry name" value="ZnF_C2H2"/>
    <property type="match status" value="5"/>
</dbReference>
<evidence type="ECO:0000256" key="1">
    <source>
        <dbReference type="ARBA" id="ARBA00004123"/>
    </source>
</evidence>
<dbReference type="GO" id="GO:0000981">
    <property type="term" value="F:DNA-binding transcription factor activity, RNA polymerase II-specific"/>
    <property type="evidence" value="ECO:0007669"/>
    <property type="project" value="TreeGrafter"/>
</dbReference>
<dbReference type="Gene3D" id="3.30.710.10">
    <property type="entry name" value="Potassium Channel Kv1.1, Chain A"/>
    <property type="match status" value="1"/>
</dbReference>
<feature type="domain" description="C2H2-type" evidence="12">
    <location>
        <begin position="200"/>
        <end position="227"/>
    </location>
</feature>
<dbReference type="SUPFAM" id="SSF57667">
    <property type="entry name" value="beta-beta-alpha zinc fingers"/>
    <property type="match status" value="3"/>
</dbReference>
<dbReference type="InParanoid" id="A0A1S3EXE8"/>
<keyword evidence="3" id="KW-0677">Repeat</keyword>
<evidence type="ECO:0000256" key="8">
    <source>
        <dbReference type="ARBA" id="ARBA00067303"/>
    </source>
</evidence>
<feature type="domain" description="C2H2-type" evidence="12">
    <location>
        <begin position="256"/>
        <end position="283"/>
    </location>
</feature>
<feature type="domain" description="C2H2-type" evidence="12">
    <location>
        <begin position="228"/>
        <end position="255"/>
    </location>
</feature>
<evidence type="ECO:0000259" key="11">
    <source>
        <dbReference type="PROSITE" id="PS50097"/>
    </source>
</evidence>
<evidence type="ECO:0000256" key="5">
    <source>
        <dbReference type="ARBA" id="ARBA00022833"/>
    </source>
</evidence>
<evidence type="ECO:0000256" key="4">
    <source>
        <dbReference type="ARBA" id="ARBA00022771"/>
    </source>
</evidence>
<evidence type="ECO:0000256" key="7">
    <source>
        <dbReference type="ARBA" id="ARBA00065558"/>
    </source>
</evidence>
<feature type="domain" description="BTB" evidence="11">
    <location>
        <begin position="38"/>
        <end position="105"/>
    </location>
</feature>
<dbReference type="SMART" id="SM00225">
    <property type="entry name" value="BTB"/>
    <property type="match status" value="1"/>
</dbReference>
<evidence type="ECO:0000256" key="10">
    <source>
        <dbReference type="PROSITE-ProRule" id="PRU00042"/>
    </source>
</evidence>
<dbReference type="InterPro" id="IPR013087">
    <property type="entry name" value="Znf_C2H2_type"/>
</dbReference>
<dbReference type="Pfam" id="PF00651">
    <property type="entry name" value="BTB"/>
    <property type="match status" value="1"/>
</dbReference>
<keyword evidence="13" id="KW-1185">Reference proteome</keyword>
<dbReference type="PANTHER" id="PTHR24394">
    <property type="entry name" value="ZINC FINGER PROTEIN"/>
    <property type="match status" value="1"/>
</dbReference>
<dbReference type="PANTHER" id="PTHR24394:SF36">
    <property type="entry name" value="B-CELL LYMPHOMA 6 PROTEIN ISOFORM X1"/>
    <property type="match status" value="1"/>
</dbReference>
<dbReference type="Proteomes" id="UP000081671">
    <property type="component" value="Unplaced"/>
</dbReference>
<comment type="subcellular location">
    <subcellularLocation>
        <location evidence="1">Nucleus</location>
    </subcellularLocation>
</comment>
<comment type="subunit">
    <text evidence="7">Associates with BCL6 through the BTB domain.</text>
</comment>
<reference evidence="14" key="1">
    <citation type="submission" date="2025-08" db="UniProtKB">
        <authorList>
            <consortium name="RefSeq"/>
        </authorList>
    </citation>
    <scope>IDENTIFICATION</scope>
    <source>
        <tissue evidence="14">Kidney</tissue>
    </source>
</reference>
<protein>
    <recommendedName>
        <fullName evidence="8">B-cell CLL/lymphoma 6 member B protein</fullName>
    </recommendedName>
    <alternativeName>
        <fullName evidence="9">Bcl6-associated zinc finger protein</fullName>
    </alternativeName>
</protein>
<sequence>MGSAAAPEGALGYVREFTRHSSDVLGNLNELRLRGILTDVTLLVGGQPLRAHKAVLIACSGFFYSIFRGRAGVGVDVLSLPGGPEARGFAPLLDFMYTSRLRLSPATAPAVLAAATYLQMEHVVQACHRFIQARLLTPSLGSEFFSCQNCEAVAGRSSGLNPLTPGDEDKPYKCQLCRSAFRYKGNLASHRTVHTGEKPYHCSICGARFNRPANLKTHSRIHSGEKPYKCETCGSRFVQVAHLRAHVLIHTGEKPYPCPTCGTRFRHLQTLKSHVRIHTGEKPYHCDPCGLHFRHKSQLRLHLRQKHGAATNTKVHYHILGGP</sequence>
<dbReference type="PROSITE" id="PS00028">
    <property type="entry name" value="ZINC_FINGER_C2H2_1"/>
    <property type="match status" value="5"/>
</dbReference>
<evidence type="ECO:0000259" key="12">
    <source>
        <dbReference type="PROSITE" id="PS50157"/>
    </source>
</evidence>
<evidence type="ECO:0000256" key="2">
    <source>
        <dbReference type="ARBA" id="ARBA00022723"/>
    </source>
</evidence>
<dbReference type="CTD" id="255877"/>
<name>A0A1S3EXE8_DIPOR</name>
<dbReference type="GeneID" id="105983293"/>
<keyword evidence="6" id="KW-0539">Nucleus</keyword>
<keyword evidence="5" id="KW-0862">Zinc</keyword>
<dbReference type="FunCoup" id="A0A1S3EXE8">
    <property type="interactions" value="962"/>
</dbReference>
<keyword evidence="4 10" id="KW-0863">Zinc-finger</keyword>
<dbReference type="RefSeq" id="XP_012868585.1">
    <property type="nucleotide sequence ID" value="XM_013013131.1"/>
</dbReference>
<accession>A0A1S3EXE8</accession>
<organism evidence="13 14">
    <name type="scientific">Dipodomys ordii</name>
    <name type="common">Ord's kangaroo rat</name>
    <dbReference type="NCBI Taxonomy" id="10020"/>
    <lineage>
        <taxon>Eukaryota</taxon>
        <taxon>Metazoa</taxon>
        <taxon>Chordata</taxon>
        <taxon>Craniata</taxon>
        <taxon>Vertebrata</taxon>
        <taxon>Euteleostomi</taxon>
        <taxon>Mammalia</taxon>
        <taxon>Eutheria</taxon>
        <taxon>Euarchontoglires</taxon>
        <taxon>Glires</taxon>
        <taxon>Rodentia</taxon>
        <taxon>Castorimorpha</taxon>
        <taxon>Heteromyidae</taxon>
        <taxon>Dipodomyinae</taxon>
        <taxon>Dipodomys</taxon>
    </lineage>
</organism>
<dbReference type="FunFam" id="3.30.160.60:FF:000976">
    <property type="entry name" value="B-cell CLL/lymphoma 6, member B"/>
    <property type="match status" value="1"/>
</dbReference>
<dbReference type="FunFam" id="3.30.160.60:FF:000791">
    <property type="entry name" value="B-cell CLL/lymphoma 6, member B"/>
    <property type="match status" value="1"/>
</dbReference>
<feature type="domain" description="C2H2-type" evidence="12">
    <location>
        <begin position="284"/>
        <end position="312"/>
    </location>
</feature>
<evidence type="ECO:0000256" key="9">
    <source>
        <dbReference type="ARBA" id="ARBA00081988"/>
    </source>
</evidence>
<evidence type="ECO:0000256" key="6">
    <source>
        <dbReference type="ARBA" id="ARBA00023242"/>
    </source>
</evidence>
<evidence type="ECO:0000313" key="13">
    <source>
        <dbReference type="Proteomes" id="UP000081671"/>
    </source>
</evidence>
<dbReference type="KEGG" id="dord:105983293"/>
<dbReference type="FunFam" id="3.30.160.60:FF:000065">
    <property type="entry name" value="B-cell CLL/lymphoma 6, member B"/>
    <property type="match status" value="1"/>
</dbReference>
<dbReference type="SUPFAM" id="SSF54695">
    <property type="entry name" value="POZ domain"/>
    <property type="match status" value="1"/>
</dbReference>
<gene>
    <name evidence="14" type="primary">Bcl6b</name>
</gene>
<dbReference type="FunFam" id="3.30.160.60:FF:000105">
    <property type="entry name" value="B-cell CLL/lymphoma 6, member B"/>
    <property type="match status" value="1"/>
</dbReference>
<dbReference type="InterPro" id="IPR036236">
    <property type="entry name" value="Znf_C2H2_sf"/>
</dbReference>
<dbReference type="OrthoDB" id="5560627at2759"/>
<dbReference type="GO" id="GO:0008270">
    <property type="term" value="F:zinc ion binding"/>
    <property type="evidence" value="ECO:0007669"/>
    <property type="project" value="UniProtKB-KW"/>
</dbReference>
<dbReference type="AlphaFoldDB" id="A0A1S3EXE8"/>
<dbReference type="Gene3D" id="3.30.160.60">
    <property type="entry name" value="Classic Zinc Finger"/>
    <property type="match status" value="5"/>
</dbReference>
<feature type="domain" description="C2H2-type" evidence="12">
    <location>
        <begin position="172"/>
        <end position="199"/>
    </location>
</feature>
<dbReference type="GO" id="GO:0005634">
    <property type="term" value="C:nucleus"/>
    <property type="evidence" value="ECO:0007669"/>
    <property type="project" value="UniProtKB-SubCell"/>
</dbReference>
<dbReference type="PROSITE" id="PS50157">
    <property type="entry name" value="ZINC_FINGER_C2H2_2"/>
    <property type="match status" value="5"/>
</dbReference>
<dbReference type="FunFam" id="3.30.710.10:FF:000097">
    <property type="entry name" value="B-cell CLL/lymphoma 6 member B protein"/>
    <property type="match status" value="1"/>
</dbReference>
<dbReference type="PROSITE" id="PS50097">
    <property type="entry name" value="BTB"/>
    <property type="match status" value="1"/>
</dbReference>
<dbReference type="STRING" id="10020.ENSDORP00000005180"/>
<dbReference type="Pfam" id="PF00096">
    <property type="entry name" value="zf-C2H2"/>
    <property type="match status" value="3"/>
</dbReference>
<dbReference type="GO" id="GO:1990837">
    <property type="term" value="F:sequence-specific double-stranded DNA binding"/>
    <property type="evidence" value="ECO:0007669"/>
    <property type="project" value="UniProtKB-ARBA"/>
</dbReference>
<dbReference type="FunFam" id="3.30.160.60:FF:000289">
    <property type="entry name" value="B-cell CLL/lymphoma 6, member B"/>
    <property type="match status" value="1"/>
</dbReference>
<dbReference type="InterPro" id="IPR011333">
    <property type="entry name" value="SKP1/BTB/POZ_sf"/>
</dbReference>
<evidence type="ECO:0000313" key="14">
    <source>
        <dbReference type="RefSeq" id="XP_012868585.1"/>
    </source>
</evidence>